<sequence length="268" mass="30497">YRGCSFLCRNLFVIKTSGLVDAKISPIPLDPGYVKREEEGEALLTNYDYQKTIGKLLYIAINTRPDIAAAVSILSRKTNRPTQTDWNEVKRVVRYLKGTIEFRLRISQIGTRDGIIGYCDSDWAENKQDRKSNSGYVFTVNGGTVSWACRKQNCVSLSTTEAELIALSEATQEAIWLRLLLKELNDEQEVLVYEDNQSCLKLLAREQLSNRTKHICTRYHFTKDQINRGEVTCVYCPSEEMIADLLTKPLARMKIQKLVNMIGLTATI</sequence>
<dbReference type="GO" id="GO:0071897">
    <property type="term" value="P:DNA biosynthetic process"/>
    <property type="evidence" value="ECO:0007669"/>
    <property type="project" value="UniProtKB-ARBA"/>
</dbReference>
<evidence type="ECO:0008006" key="3">
    <source>
        <dbReference type="Google" id="ProtNLM"/>
    </source>
</evidence>
<name>A0AAG5DUF4_ANOAO</name>
<accession>A0AAG5DUF4</accession>
<dbReference type="GO" id="GO:0003676">
    <property type="term" value="F:nucleic acid binding"/>
    <property type="evidence" value="ECO:0007669"/>
    <property type="project" value="InterPro"/>
</dbReference>
<dbReference type="Gene3D" id="3.30.420.10">
    <property type="entry name" value="Ribonuclease H-like superfamily/Ribonuclease H"/>
    <property type="match status" value="1"/>
</dbReference>
<dbReference type="InterPro" id="IPR043502">
    <property type="entry name" value="DNA/RNA_pol_sf"/>
</dbReference>
<evidence type="ECO:0000313" key="1">
    <source>
        <dbReference type="EnsemblMetazoa" id="ENSAATROPP014419"/>
    </source>
</evidence>
<dbReference type="EnsemblMetazoa" id="ENSAATROPT016405">
    <property type="protein sequence ID" value="ENSAATROPP014419"/>
    <property type="gene ID" value="ENSAATROPG013424"/>
</dbReference>
<reference evidence="1" key="1">
    <citation type="submission" date="2024-04" db="UniProtKB">
        <authorList>
            <consortium name="EnsemblMetazoa"/>
        </authorList>
    </citation>
    <scope>IDENTIFICATION</scope>
    <source>
        <strain evidence="1">EBRO</strain>
    </source>
</reference>
<dbReference type="PANTHER" id="PTHR11439:SF440">
    <property type="entry name" value="INTEGRASE CATALYTIC DOMAIN-CONTAINING PROTEIN"/>
    <property type="match status" value="1"/>
</dbReference>
<dbReference type="InterPro" id="IPR036397">
    <property type="entry name" value="RNaseH_sf"/>
</dbReference>
<evidence type="ECO:0000313" key="2">
    <source>
        <dbReference type="Proteomes" id="UP000075880"/>
    </source>
</evidence>
<dbReference type="AlphaFoldDB" id="A0AAG5DUF4"/>
<dbReference type="CDD" id="cd09272">
    <property type="entry name" value="RNase_HI_RT_Ty1"/>
    <property type="match status" value="1"/>
</dbReference>
<dbReference type="Proteomes" id="UP000075880">
    <property type="component" value="Unassembled WGS sequence"/>
</dbReference>
<keyword evidence="2" id="KW-1185">Reference proteome</keyword>
<proteinExistence type="predicted"/>
<dbReference type="SUPFAM" id="SSF56672">
    <property type="entry name" value="DNA/RNA polymerases"/>
    <property type="match status" value="1"/>
</dbReference>
<dbReference type="PANTHER" id="PTHR11439">
    <property type="entry name" value="GAG-POL-RELATED RETROTRANSPOSON"/>
    <property type="match status" value="1"/>
</dbReference>
<protein>
    <recommendedName>
        <fullName evidence="3">Copia protein</fullName>
    </recommendedName>
</protein>
<organism evidence="1 2">
    <name type="scientific">Anopheles atroparvus</name>
    <name type="common">European mosquito</name>
    <dbReference type="NCBI Taxonomy" id="41427"/>
    <lineage>
        <taxon>Eukaryota</taxon>
        <taxon>Metazoa</taxon>
        <taxon>Ecdysozoa</taxon>
        <taxon>Arthropoda</taxon>
        <taxon>Hexapoda</taxon>
        <taxon>Insecta</taxon>
        <taxon>Pterygota</taxon>
        <taxon>Neoptera</taxon>
        <taxon>Endopterygota</taxon>
        <taxon>Diptera</taxon>
        <taxon>Nematocera</taxon>
        <taxon>Culicoidea</taxon>
        <taxon>Culicidae</taxon>
        <taxon>Anophelinae</taxon>
        <taxon>Anopheles</taxon>
    </lineage>
</organism>